<dbReference type="KEGG" id="caby:Cabys_1934"/>
<evidence type="ECO:0000256" key="10">
    <source>
        <dbReference type="PIRSR" id="PIRSR005639-1"/>
    </source>
</evidence>
<keyword evidence="5" id="KW-0456">Lyase</keyword>
<comment type="catalytic activity">
    <reaction evidence="6">
        <text>aldehydo-D-ribose 5-phosphate + D-glyceraldehyde 3-phosphate + L-glutamine = pyridoxal 5'-phosphate + L-glutamate + phosphate + 3 H2O + H(+)</text>
        <dbReference type="Rhea" id="RHEA:31507"/>
        <dbReference type="ChEBI" id="CHEBI:15377"/>
        <dbReference type="ChEBI" id="CHEBI:15378"/>
        <dbReference type="ChEBI" id="CHEBI:29985"/>
        <dbReference type="ChEBI" id="CHEBI:43474"/>
        <dbReference type="ChEBI" id="CHEBI:58273"/>
        <dbReference type="ChEBI" id="CHEBI:58359"/>
        <dbReference type="ChEBI" id="CHEBI:59776"/>
        <dbReference type="ChEBI" id="CHEBI:597326"/>
        <dbReference type="EC" id="4.3.3.6"/>
    </reaction>
</comment>
<organism evidence="13 14">
    <name type="scientific">Caldithrix abyssi DSM 13497</name>
    <dbReference type="NCBI Taxonomy" id="880073"/>
    <lineage>
        <taxon>Bacteria</taxon>
        <taxon>Pseudomonadati</taxon>
        <taxon>Calditrichota</taxon>
        <taxon>Calditrichia</taxon>
        <taxon>Calditrichales</taxon>
        <taxon>Calditrichaceae</taxon>
        <taxon>Caldithrix</taxon>
    </lineage>
</organism>
<keyword evidence="4" id="KW-0315">Glutamine amidotransferase</keyword>
<protein>
    <recommendedName>
        <fullName evidence="1">pyridoxal 5'-phosphate synthase (glutamine hydrolyzing)</fullName>
        <ecNumber evidence="1">4.3.3.6</ecNumber>
    </recommendedName>
</protein>
<keyword evidence="2" id="KW-0378">Hydrolase</keyword>
<dbReference type="SUPFAM" id="SSF52317">
    <property type="entry name" value="Class I glutamine amidotransferase-like"/>
    <property type="match status" value="1"/>
</dbReference>
<dbReference type="PANTHER" id="PTHR31559:SF0">
    <property type="entry name" value="PYRIDOXAL 5'-PHOSPHATE SYNTHASE SUBUNIT SNO1-RELATED"/>
    <property type="match status" value="1"/>
</dbReference>
<dbReference type="InterPro" id="IPR002161">
    <property type="entry name" value="PdxT/SNO"/>
</dbReference>
<dbReference type="eggNOG" id="COG0311">
    <property type="taxonomic scope" value="Bacteria"/>
</dbReference>
<evidence type="ECO:0000256" key="8">
    <source>
        <dbReference type="ARBA" id="ARBA00054599"/>
    </source>
</evidence>
<dbReference type="FunFam" id="3.40.50.880:FF:000010">
    <property type="entry name" value="uncharacterized protein LOC100176842 isoform X2"/>
    <property type="match status" value="1"/>
</dbReference>
<dbReference type="OrthoDB" id="9810320at2"/>
<dbReference type="Gene3D" id="3.40.50.880">
    <property type="match status" value="1"/>
</dbReference>
<proteinExistence type="predicted"/>
<dbReference type="PROSITE" id="PS51273">
    <property type="entry name" value="GATASE_TYPE_1"/>
    <property type="match status" value="1"/>
</dbReference>
<evidence type="ECO:0000256" key="1">
    <source>
        <dbReference type="ARBA" id="ARBA00012084"/>
    </source>
</evidence>
<dbReference type="EMBL" id="CM001402">
    <property type="protein sequence ID" value="EHO42667.1"/>
    <property type="molecule type" value="Genomic_DNA"/>
</dbReference>
<dbReference type="EMBL" id="CP018099">
    <property type="protein sequence ID" value="APF18683.1"/>
    <property type="molecule type" value="Genomic_DNA"/>
</dbReference>
<evidence type="ECO:0000313" key="15">
    <source>
        <dbReference type="Proteomes" id="UP000183868"/>
    </source>
</evidence>
<comment type="catalytic activity">
    <reaction evidence="7">
        <text>L-glutamine + H2O = L-glutamate + NH4(+)</text>
        <dbReference type="Rhea" id="RHEA:15889"/>
        <dbReference type="ChEBI" id="CHEBI:15377"/>
        <dbReference type="ChEBI" id="CHEBI:28938"/>
        <dbReference type="ChEBI" id="CHEBI:29985"/>
        <dbReference type="ChEBI" id="CHEBI:58359"/>
        <dbReference type="EC" id="3.5.1.2"/>
    </reaction>
</comment>
<evidence type="ECO:0000256" key="3">
    <source>
        <dbReference type="ARBA" id="ARBA00022898"/>
    </source>
</evidence>
<dbReference type="Proteomes" id="UP000183868">
    <property type="component" value="Chromosome"/>
</dbReference>
<keyword evidence="3" id="KW-0663">Pyridoxal phosphate</keyword>
<evidence type="ECO:0000256" key="11">
    <source>
        <dbReference type="PIRSR" id="PIRSR005639-2"/>
    </source>
</evidence>
<evidence type="ECO:0000313" key="12">
    <source>
        <dbReference type="EMBL" id="APF18683.1"/>
    </source>
</evidence>
<feature type="active site" description="Charge relay system" evidence="10">
    <location>
        <position position="174"/>
    </location>
</feature>
<dbReference type="PaxDb" id="880073-Calab_3061"/>
<evidence type="ECO:0000256" key="2">
    <source>
        <dbReference type="ARBA" id="ARBA00022801"/>
    </source>
</evidence>
<dbReference type="AlphaFoldDB" id="H1XTA0"/>
<dbReference type="GO" id="GO:0042823">
    <property type="term" value="P:pyridoxal phosphate biosynthetic process"/>
    <property type="evidence" value="ECO:0007669"/>
    <property type="project" value="InterPro"/>
</dbReference>
<evidence type="ECO:0000313" key="14">
    <source>
        <dbReference type="Proteomes" id="UP000004671"/>
    </source>
</evidence>
<keyword evidence="14" id="KW-1185">Reference proteome</keyword>
<gene>
    <name evidence="12" type="ORF">Cabys_1934</name>
    <name evidence="13" type="ORF">Calab_3061</name>
</gene>
<dbReference type="PANTHER" id="PTHR31559">
    <property type="entry name" value="PYRIDOXAL 5'-PHOSPHATE SYNTHASE SUBUNIT SNO"/>
    <property type="match status" value="1"/>
</dbReference>
<feature type="binding site" evidence="11">
    <location>
        <position position="106"/>
    </location>
    <ligand>
        <name>L-glutamine</name>
        <dbReference type="ChEBI" id="CHEBI:58359"/>
    </ligand>
</feature>
<dbReference type="HOGENOM" id="CLU_069674_2_0_0"/>
<dbReference type="InParanoid" id="H1XTA0"/>
<dbReference type="GO" id="GO:0036381">
    <property type="term" value="F:pyridoxal 5'-phosphate synthase (glutamine hydrolysing) activity"/>
    <property type="evidence" value="ECO:0007669"/>
    <property type="project" value="UniProtKB-EC"/>
</dbReference>
<evidence type="ECO:0000256" key="5">
    <source>
        <dbReference type="ARBA" id="ARBA00023239"/>
    </source>
</evidence>
<name>H1XTA0_CALAY</name>
<dbReference type="GO" id="GO:1903600">
    <property type="term" value="C:glutaminase complex"/>
    <property type="evidence" value="ECO:0007669"/>
    <property type="project" value="TreeGrafter"/>
</dbReference>
<dbReference type="NCBIfam" id="TIGR03800">
    <property type="entry name" value="PLP_synth_Pdx2"/>
    <property type="match status" value="1"/>
</dbReference>
<feature type="active site" description="Charge relay system" evidence="10">
    <location>
        <position position="172"/>
    </location>
</feature>
<sequence>MKQKIGILSLQGDFLKHKQAIEQCGHEALYVRDAETLQKCDKLIIPGGESTTMLLLIDKLNLREALVDFGQTKAIMGTCAGLIVLATTREHLPSDPLKLIDIKVKRNAYGRQVDSFIDTVRLEFEGKETTFEGVFIRAPKIVELGADVKPLAYHGQDVVMARNQRIMVATFHPELTDDSTIHRYFIENFG</sequence>
<evidence type="ECO:0000256" key="7">
    <source>
        <dbReference type="ARBA" id="ARBA00049534"/>
    </source>
</evidence>
<comment type="subunit">
    <text evidence="9">In the presence of PdxS, forms a dodecamer of heterodimers. Only shows activity in the heterodimer.</text>
</comment>
<dbReference type="PROSITE" id="PS51130">
    <property type="entry name" value="PDXT_SNO_2"/>
    <property type="match status" value="1"/>
</dbReference>
<dbReference type="EC" id="4.3.3.6" evidence="1"/>
<dbReference type="GO" id="GO:0008614">
    <property type="term" value="P:pyridoxine metabolic process"/>
    <property type="evidence" value="ECO:0007669"/>
    <property type="project" value="TreeGrafter"/>
</dbReference>
<comment type="function">
    <text evidence="8">Catalyzes the hydrolysis of glutamine to glutamate and ammonia as part of the biosynthesis of pyridoxal 5'-phosphate. The resulting ammonia molecule is channeled to the active site of PdxS.</text>
</comment>
<dbReference type="Proteomes" id="UP000004671">
    <property type="component" value="Chromosome"/>
</dbReference>
<accession>H1XTA0</accession>
<feature type="binding site" evidence="11">
    <location>
        <begin position="136"/>
        <end position="137"/>
    </location>
    <ligand>
        <name>L-glutamine</name>
        <dbReference type="ChEBI" id="CHEBI:58359"/>
    </ligand>
</feature>
<dbReference type="STRING" id="880073.Cabys_1934"/>
<reference evidence="12 15" key="2">
    <citation type="submission" date="2016-11" db="EMBL/GenBank/DDBJ databases">
        <title>Genomic analysis of Caldithrix abyssi and proposal of a novel bacterial phylum Caldithrichaeota.</title>
        <authorList>
            <person name="Kublanov I."/>
            <person name="Sigalova O."/>
            <person name="Gavrilov S."/>
            <person name="Lebedinsky A."/>
            <person name="Ivanova N."/>
            <person name="Daum C."/>
            <person name="Reddy T."/>
            <person name="Klenk H.P."/>
            <person name="Goker M."/>
            <person name="Reva O."/>
            <person name="Miroshnichenko M."/>
            <person name="Kyprides N."/>
            <person name="Woyke T."/>
            <person name="Gelfand M."/>
        </authorList>
    </citation>
    <scope>NUCLEOTIDE SEQUENCE [LARGE SCALE GENOMIC DNA]</scope>
    <source>
        <strain evidence="12 15">LF13</strain>
    </source>
</reference>
<reference evidence="13 14" key="1">
    <citation type="submission" date="2011-09" db="EMBL/GenBank/DDBJ databases">
        <title>The permanent draft genome of Caldithrix abyssi DSM 13497.</title>
        <authorList>
            <consortium name="US DOE Joint Genome Institute (JGI-PGF)"/>
            <person name="Lucas S."/>
            <person name="Han J."/>
            <person name="Lapidus A."/>
            <person name="Bruce D."/>
            <person name="Goodwin L."/>
            <person name="Pitluck S."/>
            <person name="Peters L."/>
            <person name="Kyrpides N."/>
            <person name="Mavromatis K."/>
            <person name="Ivanova N."/>
            <person name="Mikhailova N."/>
            <person name="Chertkov O."/>
            <person name="Detter J.C."/>
            <person name="Tapia R."/>
            <person name="Han C."/>
            <person name="Land M."/>
            <person name="Hauser L."/>
            <person name="Markowitz V."/>
            <person name="Cheng J.-F."/>
            <person name="Hugenholtz P."/>
            <person name="Woyke T."/>
            <person name="Wu D."/>
            <person name="Spring S."/>
            <person name="Brambilla E."/>
            <person name="Klenk H.-P."/>
            <person name="Eisen J.A."/>
        </authorList>
    </citation>
    <scope>NUCLEOTIDE SEQUENCE [LARGE SCALE GENOMIC DNA]</scope>
    <source>
        <strain evidence="13 14">DSM 13497</strain>
    </source>
</reference>
<dbReference type="InterPro" id="IPR029062">
    <property type="entry name" value="Class_I_gatase-like"/>
</dbReference>
<feature type="binding site" evidence="11">
    <location>
        <begin position="48"/>
        <end position="50"/>
    </location>
    <ligand>
        <name>L-glutamine</name>
        <dbReference type="ChEBI" id="CHEBI:58359"/>
    </ligand>
</feature>
<dbReference type="Pfam" id="PF01174">
    <property type="entry name" value="SNO"/>
    <property type="match status" value="1"/>
</dbReference>
<evidence type="ECO:0000256" key="9">
    <source>
        <dbReference type="ARBA" id="ARBA00064749"/>
    </source>
</evidence>
<dbReference type="GO" id="GO:0005829">
    <property type="term" value="C:cytosol"/>
    <property type="evidence" value="ECO:0007669"/>
    <property type="project" value="TreeGrafter"/>
</dbReference>
<dbReference type="PIRSF" id="PIRSF005639">
    <property type="entry name" value="Glut_amidoT_SNO"/>
    <property type="match status" value="1"/>
</dbReference>
<dbReference type="GO" id="GO:0004359">
    <property type="term" value="F:glutaminase activity"/>
    <property type="evidence" value="ECO:0007669"/>
    <property type="project" value="UniProtKB-EC"/>
</dbReference>
<evidence type="ECO:0000313" key="13">
    <source>
        <dbReference type="EMBL" id="EHO42667.1"/>
    </source>
</evidence>
<evidence type="ECO:0000256" key="4">
    <source>
        <dbReference type="ARBA" id="ARBA00022962"/>
    </source>
</evidence>
<feature type="active site" description="Nucleophile" evidence="10">
    <location>
        <position position="79"/>
    </location>
</feature>
<dbReference type="CDD" id="cd01749">
    <property type="entry name" value="GATase1_PB"/>
    <property type="match status" value="1"/>
</dbReference>
<evidence type="ECO:0000256" key="6">
    <source>
        <dbReference type="ARBA" id="ARBA00047992"/>
    </source>
</evidence>
<dbReference type="RefSeq" id="WP_006930023.1">
    <property type="nucleotide sequence ID" value="NZ_CM001402.1"/>
</dbReference>